<organism evidence="3 4">
    <name type="scientific">Cichlidogyrus casuarinus</name>
    <dbReference type="NCBI Taxonomy" id="1844966"/>
    <lineage>
        <taxon>Eukaryota</taxon>
        <taxon>Metazoa</taxon>
        <taxon>Spiralia</taxon>
        <taxon>Lophotrochozoa</taxon>
        <taxon>Platyhelminthes</taxon>
        <taxon>Monogenea</taxon>
        <taxon>Monopisthocotylea</taxon>
        <taxon>Dactylogyridea</taxon>
        <taxon>Ancyrocephalidae</taxon>
        <taxon>Cichlidogyrus</taxon>
    </lineage>
</organism>
<name>A0ABD2Q7E4_9PLAT</name>
<sequence length="187" mass="20607">MYKYIILGLTLIIVAIATNKDSEATSNTSSQIEKNGSGANSNPTKSPILSSEDRYQNDSLLQETFKEDSIEQNASPMFPAPIKTTRIPAKKVAIAKTESTKETPLNSSEVRYQNDYLLQEDSIEQNVSVPLIKTTQIPAKTVEIARTESINSSSEPMIENSNGPFKFASDESALNSEFYSDFIEALI</sequence>
<evidence type="ECO:0000256" key="2">
    <source>
        <dbReference type="SAM" id="SignalP"/>
    </source>
</evidence>
<accession>A0ABD2Q7E4</accession>
<gene>
    <name evidence="3" type="ORF">Ciccas_005888</name>
</gene>
<evidence type="ECO:0000313" key="3">
    <source>
        <dbReference type="EMBL" id="KAL3315480.1"/>
    </source>
</evidence>
<dbReference type="EMBL" id="JBJKFK010000743">
    <property type="protein sequence ID" value="KAL3315480.1"/>
    <property type="molecule type" value="Genomic_DNA"/>
</dbReference>
<dbReference type="AlphaFoldDB" id="A0ABD2Q7E4"/>
<feature type="region of interest" description="Disordered" evidence="1">
    <location>
        <begin position="23"/>
        <end position="51"/>
    </location>
</feature>
<keyword evidence="2" id="KW-0732">Signal</keyword>
<keyword evidence="4" id="KW-1185">Reference proteome</keyword>
<reference evidence="3 4" key="1">
    <citation type="submission" date="2024-11" db="EMBL/GenBank/DDBJ databases">
        <title>Adaptive evolution of stress response genes in parasites aligns with host niche diversity.</title>
        <authorList>
            <person name="Hahn C."/>
            <person name="Resl P."/>
        </authorList>
    </citation>
    <scope>NUCLEOTIDE SEQUENCE [LARGE SCALE GENOMIC DNA]</scope>
    <source>
        <strain evidence="3">EGGRZ-B1_66</strain>
        <tissue evidence="3">Body</tissue>
    </source>
</reference>
<dbReference type="Proteomes" id="UP001626550">
    <property type="component" value="Unassembled WGS sequence"/>
</dbReference>
<evidence type="ECO:0000256" key="1">
    <source>
        <dbReference type="SAM" id="MobiDB-lite"/>
    </source>
</evidence>
<evidence type="ECO:0000313" key="4">
    <source>
        <dbReference type="Proteomes" id="UP001626550"/>
    </source>
</evidence>
<proteinExistence type="predicted"/>
<comment type="caution">
    <text evidence="3">The sequence shown here is derived from an EMBL/GenBank/DDBJ whole genome shotgun (WGS) entry which is preliminary data.</text>
</comment>
<feature type="signal peptide" evidence="2">
    <location>
        <begin position="1"/>
        <end position="17"/>
    </location>
</feature>
<protein>
    <submittedName>
        <fullName evidence="3">Uncharacterized protein</fullName>
    </submittedName>
</protein>
<feature type="chain" id="PRO_5044777225" evidence="2">
    <location>
        <begin position="18"/>
        <end position="187"/>
    </location>
</feature>
<feature type="compositionally biased region" description="Polar residues" evidence="1">
    <location>
        <begin position="24"/>
        <end position="49"/>
    </location>
</feature>